<sequence length="43" mass="5414">MIQLTRKEKEFLQKYTNRNYHRFRDLEYYALLLQKMKNVSESS</sequence>
<dbReference type="RefSeq" id="WP_260843554.1">
    <property type="nucleotide sequence ID" value="NZ_CABHMZ010000017.1"/>
</dbReference>
<reference evidence="1 2" key="1">
    <citation type="submission" date="2019-07" db="EMBL/GenBank/DDBJ databases">
        <authorList>
            <person name="Hibberd C M."/>
            <person name="Gehrig L. J."/>
            <person name="Chang H.-W."/>
            <person name="Venkatesh S."/>
        </authorList>
    </citation>
    <scope>NUCLEOTIDE SEQUENCE [LARGE SCALE GENOMIC DNA]</scope>
    <source>
        <strain evidence="1">Streptococcus_constellatus_SS_Bg39</strain>
    </source>
</reference>
<gene>
    <name evidence="1" type="ORF">SCSS39_01103</name>
</gene>
<protein>
    <submittedName>
        <fullName evidence="1">Uncharacterized protein</fullName>
    </submittedName>
</protein>
<accession>A0A564T1L3</accession>
<evidence type="ECO:0000313" key="2">
    <source>
        <dbReference type="Proteomes" id="UP000385544"/>
    </source>
</evidence>
<dbReference type="EMBL" id="CABHMZ010000017">
    <property type="protein sequence ID" value="VUX01250.1"/>
    <property type="molecule type" value="Genomic_DNA"/>
</dbReference>
<proteinExistence type="predicted"/>
<evidence type="ECO:0000313" key="1">
    <source>
        <dbReference type="EMBL" id="VUX01250.1"/>
    </source>
</evidence>
<dbReference type="AlphaFoldDB" id="A0A564T1L3"/>
<organism evidence="1 2">
    <name type="scientific">Streptococcus constellatus</name>
    <dbReference type="NCBI Taxonomy" id="76860"/>
    <lineage>
        <taxon>Bacteria</taxon>
        <taxon>Bacillati</taxon>
        <taxon>Bacillota</taxon>
        <taxon>Bacilli</taxon>
        <taxon>Lactobacillales</taxon>
        <taxon>Streptococcaceae</taxon>
        <taxon>Streptococcus</taxon>
        <taxon>Streptococcus anginosus group</taxon>
    </lineage>
</organism>
<name>A0A564T1L3_STRCV</name>
<dbReference type="Proteomes" id="UP000385544">
    <property type="component" value="Unassembled WGS sequence"/>
</dbReference>